<dbReference type="InterPro" id="IPR001173">
    <property type="entry name" value="Glyco_trans_2-like"/>
</dbReference>
<dbReference type="InterPro" id="IPR029044">
    <property type="entry name" value="Nucleotide-diphossugar_trans"/>
</dbReference>
<accession>A0A5P9K1A3</accession>
<feature type="domain" description="Glycosyltransferase 2-like" evidence="1">
    <location>
        <begin position="21"/>
        <end position="140"/>
    </location>
</feature>
<evidence type="ECO:0000313" key="3">
    <source>
        <dbReference type="Proteomes" id="UP000325614"/>
    </source>
</evidence>
<dbReference type="Pfam" id="PF00535">
    <property type="entry name" value="Glycos_transf_2"/>
    <property type="match status" value="1"/>
</dbReference>
<protein>
    <submittedName>
        <fullName evidence="2">Glycosyltransferase</fullName>
    </submittedName>
</protein>
<evidence type="ECO:0000313" key="2">
    <source>
        <dbReference type="EMBL" id="QFU18211.1"/>
    </source>
</evidence>
<dbReference type="Proteomes" id="UP000325614">
    <property type="component" value="Chromosome"/>
</dbReference>
<keyword evidence="2" id="KW-0808">Transferase</keyword>
<reference evidence="2 3" key="1">
    <citation type="submission" date="2019-10" db="EMBL/GenBank/DDBJ databases">
        <title>Isolation, Identification of Microvirga thermotolerans HR1, a novel thermophilic bacterium and Comparative Genomics of the genus Microvirga.</title>
        <authorList>
            <person name="Li J."/>
            <person name="Zhang W."/>
            <person name="Lin M."/>
            <person name="Wang J."/>
        </authorList>
    </citation>
    <scope>NUCLEOTIDE SEQUENCE [LARGE SCALE GENOMIC DNA]</scope>
    <source>
        <strain evidence="2 3">HR1</strain>
    </source>
</reference>
<dbReference type="Gene3D" id="3.90.550.10">
    <property type="entry name" value="Spore Coat Polysaccharide Biosynthesis Protein SpsA, Chain A"/>
    <property type="match status" value="1"/>
</dbReference>
<dbReference type="PANTHER" id="PTHR43179">
    <property type="entry name" value="RHAMNOSYLTRANSFERASE WBBL"/>
    <property type="match status" value="1"/>
</dbReference>
<dbReference type="AlphaFoldDB" id="A0A5P9K1A3"/>
<dbReference type="GO" id="GO:0016740">
    <property type="term" value="F:transferase activity"/>
    <property type="evidence" value="ECO:0007669"/>
    <property type="project" value="UniProtKB-KW"/>
</dbReference>
<dbReference type="RefSeq" id="WP_152587842.1">
    <property type="nucleotide sequence ID" value="NZ_CP045423.1"/>
</dbReference>
<dbReference type="EMBL" id="CP045423">
    <property type="protein sequence ID" value="QFU18211.1"/>
    <property type="molecule type" value="Genomic_DNA"/>
</dbReference>
<proteinExistence type="predicted"/>
<dbReference type="SUPFAM" id="SSF53448">
    <property type="entry name" value="Nucleotide-diphospho-sugar transferases"/>
    <property type="match status" value="1"/>
</dbReference>
<dbReference type="KEGG" id="mico:GDR74_17500"/>
<dbReference type="PANTHER" id="PTHR43179:SF7">
    <property type="entry name" value="RHAMNOSYLTRANSFERASE WBBL"/>
    <property type="match status" value="1"/>
</dbReference>
<sequence>MTARHRTGTSLSAPAADLPLSLIVVTYNSARVLPGLLDSLPEGLSGIRDAETIVVDNASSDGSADIAARHPSRPRVIRMRSNAGYAAGINAAAETLASDRHILILNPDIRLRPGSGLSLLHRLRDPRVGVAVPRMLNEDGSIALSLRREPSVAAAWSEAFLGRLASLAGMGEIVGDPTIYAQGGPVEWATGAALAVSAQARRVVGHWDESFFLYSEEVDYLRRVRECGLSVIYVPEAEVIHIGGEYRENPMLSALLARNRIEYFRRHHGRVAAVLFQFGIVTGAALRSFLGPGHRAALRAALHPSRPPVVLRKSAGQFTAASR</sequence>
<keyword evidence="3" id="KW-1185">Reference proteome</keyword>
<name>A0A5P9K1A3_9HYPH</name>
<gene>
    <name evidence="2" type="ORF">GDR74_17500</name>
</gene>
<dbReference type="CDD" id="cd04186">
    <property type="entry name" value="GT_2_like_c"/>
    <property type="match status" value="1"/>
</dbReference>
<organism evidence="2 3">
    <name type="scientific">Microvirga thermotolerans</name>
    <dbReference type="NCBI Taxonomy" id="2651334"/>
    <lineage>
        <taxon>Bacteria</taxon>
        <taxon>Pseudomonadati</taxon>
        <taxon>Pseudomonadota</taxon>
        <taxon>Alphaproteobacteria</taxon>
        <taxon>Hyphomicrobiales</taxon>
        <taxon>Methylobacteriaceae</taxon>
        <taxon>Microvirga</taxon>
    </lineage>
</organism>
<evidence type="ECO:0000259" key="1">
    <source>
        <dbReference type="Pfam" id="PF00535"/>
    </source>
</evidence>